<dbReference type="Proteomes" id="UP000039217">
    <property type="component" value="Unassembled WGS sequence"/>
</dbReference>
<evidence type="ECO:0000313" key="20">
    <source>
        <dbReference type="Proteomes" id="UP000048289"/>
    </source>
</evidence>
<dbReference type="InterPro" id="IPR041657">
    <property type="entry name" value="HTH_17"/>
</dbReference>
<name>A0A045IN35_MYCTX</name>
<dbReference type="InterPro" id="IPR036388">
    <property type="entry name" value="WH-like_DNA-bd_sf"/>
</dbReference>
<dbReference type="Gene3D" id="1.10.10.10">
    <property type="entry name" value="Winged helix-like DNA-binding domain superfamily/Winged helix DNA-binding domain"/>
    <property type="match status" value="1"/>
</dbReference>
<evidence type="ECO:0000313" key="4">
    <source>
        <dbReference type="EMBL" id="CKQ88162.1"/>
    </source>
</evidence>
<evidence type="ECO:0000313" key="13">
    <source>
        <dbReference type="EMBL" id="REQ52961.1"/>
    </source>
</evidence>
<evidence type="ECO:0000313" key="11">
    <source>
        <dbReference type="EMBL" id="COW03450.1"/>
    </source>
</evidence>
<evidence type="ECO:0000313" key="18">
    <source>
        <dbReference type="Proteomes" id="UP000045842"/>
    </source>
</evidence>
<evidence type="ECO:0000313" key="19">
    <source>
        <dbReference type="Proteomes" id="UP000046947"/>
    </source>
</evidence>
<evidence type="ECO:0000313" key="16">
    <source>
        <dbReference type="Proteomes" id="UP000039217"/>
    </source>
</evidence>
<dbReference type="SUPFAM" id="SSF46955">
    <property type="entry name" value="Putative DNA-binding domain"/>
    <property type="match status" value="1"/>
</dbReference>
<evidence type="ECO:0000313" key="22">
    <source>
        <dbReference type="Proteomes" id="UP000048948"/>
    </source>
</evidence>
<dbReference type="Proteomes" id="UP000048289">
    <property type="component" value="Unassembled WGS sequence"/>
</dbReference>
<dbReference type="Proteomes" id="UP000048948">
    <property type="component" value="Unassembled WGS sequence"/>
</dbReference>
<dbReference type="Pfam" id="PF08843">
    <property type="entry name" value="AbiEii"/>
    <property type="match status" value="1"/>
</dbReference>
<dbReference type="Proteomes" id="UP000038802">
    <property type="component" value="Unassembled WGS sequence"/>
</dbReference>
<reference evidence="15 16" key="2">
    <citation type="submission" date="2015-03" db="EMBL/GenBank/DDBJ databases">
        <authorList>
            <consortium name="Pathogen Informatics"/>
        </authorList>
    </citation>
    <scope>NUCLEOTIDE SEQUENCE [LARGE SCALE GENOMIC DNA]</scope>
    <source>
        <strain evidence="5 22">Bir 172</strain>
        <strain evidence="4 23">Bir 187</strain>
        <strain evidence="7 16">D00501624</strain>
        <strain evidence="8 18">G09801536</strain>
        <strain evidence="2 20">G09901357</strain>
        <strain evidence="3 19">H09601792</strain>
        <strain evidence="15">K00500041</strain>
        <strain evidence="10 17">M09401471</strain>
        <strain evidence="11 21">P00601463</strain>
    </source>
</reference>
<dbReference type="AlphaFoldDB" id="A0A045IN35"/>
<dbReference type="EMBL" id="CNFU01000022">
    <property type="protein sequence ID" value="CKQ88162.1"/>
    <property type="molecule type" value="Genomic_DNA"/>
</dbReference>
<gene>
    <name evidence="12" type="ORF">A4S10_01118</name>
    <name evidence="14" type="ORF">DKC2_1121</name>
    <name evidence="13" type="ORF">DSJ38_09030</name>
    <name evidence="7" type="ORF">ERS007661_03384</name>
    <name evidence="8" type="ORF">ERS007679_00832</name>
    <name evidence="2" type="ORF">ERS007681_00086</name>
    <name evidence="3" type="ORF">ERS007688_01481</name>
    <name evidence="9" type="ORF">ERS007703_00316</name>
    <name evidence="10" type="ORF">ERS007720_00077</name>
    <name evidence="11" type="ORF">ERS007741_01274</name>
    <name evidence="5" type="ORF">ERS027646_00541</name>
    <name evidence="4" type="ORF">ERS027661_00226</name>
    <name evidence="6" type="ORF">ERS094118_03999</name>
</gene>
<dbReference type="EMBL" id="LR027516">
    <property type="protein sequence ID" value="VCU49302.1"/>
    <property type="molecule type" value="Genomic_DNA"/>
</dbReference>
<evidence type="ECO:0000313" key="17">
    <source>
        <dbReference type="Proteomes" id="UP000044938"/>
    </source>
</evidence>
<dbReference type="InterPro" id="IPR014942">
    <property type="entry name" value="AbiEii"/>
</dbReference>
<reference evidence="12 25" key="6">
    <citation type="submission" date="2017-02" db="EMBL/GenBank/DDBJ databases">
        <title>Protein polymorphisms may explain contrasting epidemiological fitness of two variants of a multidrug-resistant Mycobacterium tuberculosis strain.</title>
        <authorList>
            <person name="Bigi M.M."/>
            <person name="Lopez B."/>
            <person name="Blanco F.C."/>
            <person name="Sasiain M.C."/>
            <person name="De La Barrera S."/>
            <person name="Ritacco V."/>
            <person name="Bigi F."/>
            <person name="Soria M.A."/>
        </authorList>
    </citation>
    <scope>NUCLEOTIDE SEQUENCE [LARGE SCALE GENOMIC DNA]</scope>
    <source>
        <strain evidence="12 25">6548</strain>
    </source>
</reference>
<keyword evidence="2" id="KW-0808">Transferase</keyword>
<dbReference type="Proteomes" id="UP000256381">
    <property type="component" value="Unassembled WGS sequence"/>
</dbReference>
<dbReference type="RefSeq" id="WP_003405603.1">
    <property type="nucleotide sequence ID" value="NZ_MMOX01000001.1"/>
</dbReference>
<dbReference type="Proteomes" id="UP000044938">
    <property type="component" value="Unassembled WGS sequence"/>
</dbReference>
<evidence type="ECO:0000313" key="10">
    <source>
        <dbReference type="EMBL" id="COV37981.1"/>
    </source>
</evidence>
<evidence type="ECO:0000259" key="1">
    <source>
        <dbReference type="Pfam" id="PF12728"/>
    </source>
</evidence>
<dbReference type="Proteomes" id="UP000048600">
    <property type="component" value="Unassembled WGS sequence"/>
</dbReference>
<evidence type="ECO:0000313" key="2">
    <source>
        <dbReference type="EMBL" id="CFE34520.1"/>
    </source>
</evidence>
<reference evidence="9" key="1">
    <citation type="submission" date="2015-03" db="EMBL/GenBank/DDBJ databases">
        <authorList>
            <person name="Murphy D."/>
        </authorList>
    </citation>
    <scope>NUCLEOTIDE SEQUENCE [LARGE SCALE GENOMIC DNA]</scope>
    <source>
        <strain evidence="9">K00500041</strain>
    </source>
</reference>
<reference evidence="6 24" key="3">
    <citation type="submission" date="2015-03" db="EMBL/GenBank/DDBJ databases">
        <authorList>
            <consortium name="Pathogen Informatics"/>
            <person name="Murphy D."/>
        </authorList>
    </citation>
    <scope>NUCLEOTIDE SEQUENCE [LARGE SCALE GENOMIC DNA]</scope>
    <source>
        <strain evidence="6 24">0268S</strain>
    </source>
</reference>
<reference evidence="13" key="7">
    <citation type="submission" date="2018-07" db="EMBL/GenBank/DDBJ databases">
        <authorList>
            <person name="Shah S."/>
            <person name="Brown T."/>
            <person name="Auld S."/>
            <person name="Bratton K."/>
            <person name="Narechania A."/>
            <person name="Mathema B."/>
            <person name="Gandhi N."/>
        </authorList>
    </citation>
    <scope>NUCLEOTIDE SEQUENCE</scope>
    <source>
        <strain evidence="13">32301_S10</strain>
    </source>
</reference>
<evidence type="ECO:0000313" key="12">
    <source>
        <dbReference type="EMBL" id="OMH58956.1"/>
    </source>
</evidence>
<dbReference type="STRING" id="115862.BBG46_05685"/>
<dbReference type="EMBL" id="CFOE01000005">
    <property type="protein sequence ID" value="CFE34520.1"/>
    <property type="molecule type" value="Genomic_DNA"/>
</dbReference>
<dbReference type="Proteomes" id="UP000046947">
    <property type="component" value="Unassembled WGS sequence"/>
</dbReference>
<dbReference type="Proteomes" id="UP000049023">
    <property type="component" value="Unassembled WGS sequence"/>
</dbReference>
<dbReference type="GO" id="GO:0016740">
    <property type="term" value="F:transferase activity"/>
    <property type="evidence" value="ECO:0007669"/>
    <property type="project" value="UniProtKB-KW"/>
</dbReference>
<dbReference type="EMBL" id="COPH01000048">
    <property type="protein sequence ID" value="CLX09076.1"/>
    <property type="molecule type" value="Genomic_DNA"/>
</dbReference>
<dbReference type="EMBL" id="LWDQ01000001">
    <property type="protein sequence ID" value="OMH58956.1"/>
    <property type="molecule type" value="Genomic_DNA"/>
</dbReference>
<evidence type="ECO:0000313" key="27">
    <source>
        <dbReference type="Proteomes" id="UP000300237"/>
    </source>
</evidence>
<evidence type="ECO:0000313" key="14">
    <source>
        <dbReference type="EMBL" id="VCU49302.1"/>
    </source>
</evidence>
<evidence type="ECO:0000313" key="25">
    <source>
        <dbReference type="Proteomes" id="UP000189452"/>
    </source>
</evidence>
<feature type="domain" description="Helix-turn-helix" evidence="1">
    <location>
        <begin position="195"/>
        <end position="245"/>
    </location>
</feature>
<dbReference type="EMBL" id="QTBD01000138">
    <property type="protein sequence ID" value="REQ52961.1"/>
    <property type="molecule type" value="Genomic_DNA"/>
</dbReference>
<dbReference type="Proteomes" id="UP000050139">
    <property type="component" value="Unassembled WGS sequence"/>
</dbReference>
<dbReference type="SMR" id="A0A045IN35"/>
<accession>A0A045IN35</accession>
<dbReference type="EMBL" id="CNGE01000056">
    <property type="protein sequence ID" value="CKR73233.1"/>
    <property type="molecule type" value="Genomic_DNA"/>
</dbReference>
<evidence type="ECO:0000313" key="5">
    <source>
        <dbReference type="EMBL" id="CKR73233.1"/>
    </source>
</evidence>
<evidence type="ECO:0000313" key="24">
    <source>
        <dbReference type="Proteomes" id="UP000050139"/>
    </source>
</evidence>
<evidence type="ECO:0000313" key="7">
    <source>
        <dbReference type="EMBL" id="CNV98918.1"/>
    </source>
</evidence>
<proteinExistence type="predicted"/>
<sequence length="251" mass="28285">MRADVTAEHLTQVVRDIAVIDIDDGVAFNLDTSSVQEIRERADYPGLRVRVAMSVGPWQGIAAWDVSTGEPIAPWPTRVTIDRILGEPITLLGYAPETIIAEKGVTILERGITSTRWRDYVDIVQLDRRGIDDDELLRSARAVAQYRGATLEPVAPHLAGYGAVAQAKWATEHGRCQHCWRHWKPAHVGRRNMDLLDAKQVSEMIGVPVGTLRHWRHSDIGPASFTLGRRVVYRRDEVSRWISKRESATRR</sequence>
<evidence type="ECO:0000313" key="8">
    <source>
        <dbReference type="EMBL" id="COV01205.1"/>
    </source>
</evidence>
<dbReference type="PATRIC" id="fig|1773.206.peg.946"/>
<dbReference type="EMBL" id="CSAE01000018">
    <property type="protein sequence ID" value="COV02451.1"/>
    <property type="molecule type" value="Genomic_DNA"/>
</dbReference>
<dbReference type="Proteomes" id="UP000300237">
    <property type="component" value="Chromosome"/>
</dbReference>
<evidence type="ECO:0000313" key="3">
    <source>
        <dbReference type="EMBL" id="CFE49495.1"/>
    </source>
</evidence>
<evidence type="ECO:0000313" key="9">
    <source>
        <dbReference type="EMBL" id="COV02451.1"/>
    </source>
</evidence>
<dbReference type="EMBL" id="CHKL01000104">
    <property type="protein sequence ID" value="COW03450.1"/>
    <property type="molecule type" value="Genomic_DNA"/>
</dbReference>
<dbReference type="Proteomes" id="UP000045842">
    <property type="component" value="Unassembled WGS sequence"/>
</dbReference>
<evidence type="ECO:0000313" key="23">
    <source>
        <dbReference type="Proteomes" id="UP000049023"/>
    </source>
</evidence>
<dbReference type="Proteomes" id="UP000189452">
    <property type="component" value="Chromosome"/>
</dbReference>
<dbReference type="EMBL" id="CQQC01001485">
    <property type="protein sequence ID" value="CNV98918.1"/>
    <property type="molecule type" value="Genomic_DNA"/>
</dbReference>
<dbReference type="InterPro" id="IPR009061">
    <property type="entry name" value="DNA-bd_dom_put_sf"/>
</dbReference>
<dbReference type="EMBL" id="CFOH01000192">
    <property type="protein sequence ID" value="CFE49495.1"/>
    <property type="molecule type" value="Genomic_DNA"/>
</dbReference>
<protein>
    <submittedName>
        <fullName evidence="12">Helix-turn-helix domain protein</fullName>
    </submittedName>
    <submittedName>
        <fullName evidence="13">Helix-turn-helix domain-containing protein</fullName>
    </submittedName>
    <submittedName>
        <fullName evidence="2">Nucleotidyl transferase of uncharacterized function (DUF1814)</fullName>
    </submittedName>
</protein>
<dbReference type="Pfam" id="PF12728">
    <property type="entry name" value="HTH_17"/>
    <property type="match status" value="1"/>
</dbReference>
<dbReference type="EMBL" id="CSAD01000075">
    <property type="protein sequence ID" value="COV01205.1"/>
    <property type="molecule type" value="Genomic_DNA"/>
</dbReference>
<evidence type="ECO:0000313" key="21">
    <source>
        <dbReference type="Proteomes" id="UP000048600"/>
    </source>
</evidence>
<evidence type="ECO:0000313" key="26">
    <source>
        <dbReference type="Proteomes" id="UP000256381"/>
    </source>
</evidence>
<organism evidence="12 25">
    <name type="scientific">Mycobacterium tuberculosis</name>
    <dbReference type="NCBI Taxonomy" id="1773"/>
    <lineage>
        <taxon>Bacteria</taxon>
        <taxon>Bacillati</taxon>
        <taxon>Actinomycetota</taxon>
        <taxon>Actinomycetes</taxon>
        <taxon>Mycobacteriales</taxon>
        <taxon>Mycobacteriaceae</taxon>
        <taxon>Mycobacterium</taxon>
        <taxon>Mycobacterium tuberculosis complex</taxon>
    </lineage>
</organism>
<reference evidence="13 26" key="5">
    <citation type="journal article" date="2017" name="N. Engl. J. Med.">
        <title>Transmission of Extensively Drug-Resistant Tuberculosis in South Africa.</title>
        <authorList>
            <person name="Shah N.S."/>
            <person name="Auld S.C."/>
            <person name="Brust J.C."/>
            <person name="Mathema B."/>
            <person name="Ismail N."/>
            <person name="Moodley P."/>
            <person name="Mlisana K."/>
            <person name="Allana S."/>
            <person name="Campbell A."/>
            <person name="Mthiyane T."/>
            <person name="Morris N."/>
            <person name="Mpangase P."/>
            <person name="van der Meulen H."/>
            <person name="Omar S.V."/>
            <person name="Brown T.S."/>
            <person name="Narechania A."/>
            <person name="Shaskina E."/>
            <person name="Kapwata T."/>
            <person name="Kreiswirth B."/>
            <person name="Gandhi N.R."/>
        </authorList>
    </citation>
    <scope>NUCLEOTIDE SEQUENCE [LARGE SCALE GENOMIC DNA]</scope>
    <source>
        <strain evidence="13 26">32301_S10</strain>
    </source>
</reference>
<reference evidence="14 27" key="8">
    <citation type="submission" date="2018-08" db="EMBL/GenBank/DDBJ databases">
        <authorList>
            <person name="Fokvardsen B D."/>
            <person name="Norman A."/>
        </authorList>
    </citation>
    <scope>NUCLEOTIDE SEQUENCE [LARGE SCALE GENOMIC DNA]</scope>
    <source>
        <strain evidence="14 27">DKC2</strain>
    </source>
</reference>
<dbReference type="EMBL" id="CSAJ01000004">
    <property type="protein sequence ID" value="COV37981.1"/>
    <property type="molecule type" value="Genomic_DNA"/>
</dbReference>
<evidence type="ECO:0000313" key="6">
    <source>
        <dbReference type="EMBL" id="CLX09076.1"/>
    </source>
</evidence>
<reference evidence="12 25" key="4">
    <citation type="submission" date="2016-04" db="EMBL/GenBank/DDBJ databases">
        <authorList>
            <person name="Bigi M."/>
            <person name="Bigi F."/>
            <person name="Soria M.A."/>
        </authorList>
    </citation>
    <scope>NUCLEOTIDE SEQUENCE [LARGE SCALE GENOMIC DNA]</scope>
    <source>
        <strain evidence="12 25">6548</strain>
    </source>
</reference>
<evidence type="ECO:0000313" key="15">
    <source>
        <dbReference type="Proteomes" id="UP000038802"/>
    </source>
</evidence>